<dbReference type="EMBL" id="VUJX02000005">
    <property type="protein sequence ID" value="KAL0936200.1"/>
    <property type="molecule type" value="Genomic_DNA"/>
</dbReference>
<dbReference type="Proteomes" id="UP000805649">
    <property type="component" value="Unassembled WGS sequence"/>
</dbReference>
<organism evidence="1 2">
    <name type="scientific">Colletotrichum truncatum</name>
    <name type="common">Anthracnose fungus</name>
    <name type="synonym">Colletotrichum capsici</name>
    <dbReference type="NCBI Taxonomy" id="5467"/>
    <lineage>
        <taxon>Eukaryota</taxon>
        <taxon>Fungi</taxon>
        <taxon>Dikarya</taxon>
        <taxon>Ascomycota</taxon>
        <taxon>Pezizomycotina</taxon>
        <taxon>Sordariomycetes</taxon>
        <taxon>Hypocreomycetidae</taxon>
        <taxon>Glomerellales</taxon>
        <taxon>Glomerellaceae</taxon>
        <taxon>Colletotrichum</taxon>
        <taxon>Colletotrichum truncatum species complex</taxon>
    </lineage>
</organism>
<protein>
    <submittedName>
        <fullName evidence="1">Uncharacterized protein</fullName>
    </submittedName>
</protein>
<reference evidence="1 2" key="1">
    <citation type="journal article" date="2020" name="Phytopathology">
        <title>Genome Sequence Resources of Colletotrichum truncatum, C. plurivorum, C. musicola, and C. sojae: Four Species Pathogenic to Soybean (Glycine max).</title>
        <authorList>
            <person name="Rogerio F."/>
            <person name="Boufleur T.R."/>
            <person name="Ciampi-Guillardi M."/>
            <person name="Sukno S.A."/>
            <person name="Thon M.R."/>
            <person name="Massola Junior N.S."/>
            <person name="Baroncelli R."/>
        </authorList>
    </citation>
    <scope>NUCLEOTIDE SEQUENCE [LARGE SCALE GENOMIC DNA]</scope>
    <source>
        <strain evidence="1 2">CMES1059</strain>
    </source>
</reference>
<evidence type="ECO:0000313" key="1">
    <source>
        <dbReference type="EMBL" id="KAL0936200.1"/>
    </source>
</evidence>
<comment type="caution">
    <text evidence="1">The sequence shown here is derived from an EMBL/GenBank/DDBJ whole genome shotgun (WGS) entry which is preliminary data.</text>
</comment>
<gene>
    <name evidence="1" type="ORF">CTRU02_208415</name>
</gene>
<name>A0ACC3YWA5_COLTU</name>
<evidence type="ECO:0000313" key="2">
    <source>
        <dbReference type="Proteomes" id="UP000805649"/>
    </source>
</evidence>
<keyword evidence="2" id="KW-1185">Reference proteome</keyword>
<accession>A0ACC3YWA5</accession>
<proteinExistence type="predicted"/>
<sequence length="136" mass="15279">MLRRNDPEYALTNAKWCNRNLKAKQYNDAYKIASSSALTKVLKKVRADGSRPAIAPRELQDPYAIPTTCAPGSADKRDVDLDVQKEFDVFVNKDGEEYVEYWSSDNVDFSLLGQLPALSVSREAKTIATTVVYIEE</sequence>